<dbReference type="SUPFAM" id="SSF53448">
    <property type="entry name" value="Nucleotide-diphospho-sugar transferases"/>
    <property type="match status" value="1"/>
</dbReference>
<feature type="domain" description="Glycosyltransferase 2-like" evidence="1">
    <location>
        <begin position="25"/>
        <end position="149"/>
    </location>
</feature>
<name>A0A6M6BNB0_9BACT</name>
<keyword evidence="3" id="KW-1185">Reference proteome</keyword>
<dbReference type="Proteomes" id="UP000501623">
    <property type="component" value="Chromosome"/>
</dbReference>
<accession>A0A6M6BNB0</accession>
<dbReference type="Pfam" id="PF00535">
    <property type="entry name" value="Glycos_transf_2"/>
    <property type="match status" value="1"/>
</dbReference>
<reference evidence="2 3" key="1">
    <citation type="submission" date="2020-05" db="EMBL/GenBank/DDBJ databases">
        <title>Complete genome sequence of Hymenobacter sp. TS19 in Coasted Sand Dune.</title>
        <authorList>
            <person name="Lee J.-H."/>
            <person name="Jung J.-H."/>
            <person name="Jeong S."/>
            <person name="Zhao L."/>
            <person name="Kim M.-K."/>
            <person name="Seo H.-S."/>
            <person name="Lim S."/>
        </authorList>
    </citation>
    <scope>NUCLEOTIDE SEQUENCE [LARGE SCALE GENOMIC DNA]</scope>
    <source>
        <strain evidence="2 3">TS19</strain>
    </source>
</reference>
<protein>
    <submittedName>
        <fullName evidence="2">Glycosyltransferase</fullName>
    </submittedName>
</protein>
<dbReference type="PANTHER" id="PTHR43685:SF2">
    <property type="entry name" value="GLYCOSYLTRANSFERASE 2-LIKE DOMAIN-CONTAINING PROTEIN"/>
    <property type="match status" value="1"/>
</dbReference>
<proteinExistence type="predicted"/>
<dbReference type="Gene3D" id="3.90.550.10">
    <property type="entry name" value="Spore Coat Polysaccharide Biosynthesis Protein SpsA, Chain A"/>
    <property type="match status" value="1"/>
</dbReference>
<gene>
    <name evidence="2" type="ORF">HMJ29_19955</name>
</gene>
<evidence type="ECO:0000259" key="1">
    <source>
        <dbReference type="Pfam" id="PF00535"/>
    </source>
</evidence>
<dbReference type="PANTHER" id="PTHR43685">
    <property type="entry name" value="GLYCOSYLTRANSFERASE"/>
    <property type="match status" value="1"/>
</dbReference>
<dbReference type="AlphaFoldDB" id="A0A6M6BNB0"/>
<organism evidence="2 3">
    <name type="scientific">Hymenobacter taeanensis</name>
    <dbReference type="NCBI Taxonomy" id="2735321"/>
    <lineage>
        <taxon>Bacteria</taxon>
        <taxon>Pseudomonadati</taxon>
        <taxon>Bacteroidota</taxon>
        <taxon>Cytophagia</taxon>
        <taxon>Cytophagales</taxon>
        <taxon>Hymenobacteraceae</taxon>
        <taxon>Hymenobacter</taxon>
    </lineage>
</organism>
<sequence length="326" mass="37298">MMERTPQSPPTIPRLAPGTKRPLWSVMIPSYNCLGYLKITLENVLQQAPDADKMQIEVVDDYSTDGDVQALVEEIGQGRVHFFRQEQNVGSLRNFETCINRAQGQLVHILHGDDFVAEGFYAEIERLFESFPDAGAAFTDYIYVDEYGNLIQSAKKLLEEPGLLPNWVTTLAQGQCVQFPAMVVKRSVYENLGGFYGVHYGEDWEMWTRIAAHYPVAHSPKALAMYRVHGTNISSNTYLSGQCIRDTSKVIDLIQQYLPMEQRAQLREQCRRNYAIYYAKMANKLYKATKNRKAALKQAYDALRLHANSDTIKLFSKIFIKTLIRY</sequence>
<dbReference type="InterPro" id="IPR029044">
    <property type="entry name" value="Nucleotide-diphossugar_trans"/>
</dbReference>
<dbReference type="KEGG" id="hts:HMJ29_19955"/>
<dbReference type="InterPro" id="IPR050834">
    <property type="entry name" value="Glycosyltransf_2"/>
</dbReference>
<evidence type="ECO:0000313" key="3">
    <source>
        <dbReference type="Proteomes" id="UP000501623"/>
    </source>
</evidence>
<evidence type="ECO:0000313" key="2">
    <source>
        <dbReference type="EMBL" id="QJX49348.1"/>
    </source>
</evidence>
<dbReference type="EMBL" id="CP053538">
    <property type="protein sequence ID" value="QJX49348.1"/>
    <property type="molecule type" value="Genomic_DNA"/>
</dbReference>
<dbReference type="InterPro" id="IPR001173">
    <property type="entry name" value="Glyco_trans_2-like"/>
</dbReference>
<dbReference type="GO" id="GO:0016740">
    <property type="term" value="F:transferase activity"/>
    <property type="evidence" value="ECO:0007669"/>
    <property type="project" value="UniProtKB-KW"/>
</dbReference>
<keyword evidence="2" id="KW-0808">Transferase</keyword>